<organism evidence="2 3">
    <name type="scientific">Pristionchus entomophagus</name>
    <dbReference type="NCBI Taxonomy" id="358040"/>
    <lineage>
        <taxon>Eukaryota</taxon>
        <taxon>Metazoa</taxon>
        <taxon>Ecdysozoa</taxon>
        <taxon>Nematoda</taxon>
        <taxon>Chromadorea</taxon>
        <taxon>Rhabditida</taxon>
        <taxon>Rhabditina</taxon>
        <taxon>Diplogasteromorpha</taxon>
        <taxon>Diplogasteroidea</taxon>
        <taxon>Neodiplogasteridae</taxon>
        <taxon>Pristionchus</taxon>
    </lineage>
</organism>
<feature type="non-terminal residue" evidence="2">
    <location>
        <position position="1"/>
    </location>
</feature>
<dbReference type="AlphaFoldDB" id="A0AAV5TJC3"/>
<proteinExistence type="predicted"/>
<name>A0AAV5TJC3_9BILA</name>
<dbReference type="EMBL" id="BTSX01000004">
    <property type="protein sequence ID" value="GMS94343.1"/>
    <property type="molecule type" value="Genomic_DNA"/>
</dbReference>
<keyword evidence="1" id="KW-1133">Transmembrane helix</keyword>
<comment type="caution">
    <text evidence="2">The sequence shown here is derived from an EMBL/GenBank/DDBJ whole genome shotgun (WGS) entry which is preliminary data.</text>
</comment>
<dbReference type="PANTHER" id="PTHR47521">
    <property type="entry name" value="SERPENTINE RECEPTOR, CLASS E (EPSILON)-RELATED"/>
    <property type="match status" value="1"/>
</dbReference>
<feature type="transmembrane region" description="Helical" evidence="1">
    <location>
        <begin position="77"/>
        <end position="98"/>
    </location>
</feature>
<keyword evidence="3" id="KW-1185">Reference proteome</keyword>
<gene>
    <name evidence="2" type="ORF">PENTCL1PPCAC_16518</name>
</gene>
<sequence length="178" mass="20004">ISILKLAYGSLIGHLITEGGNTPQCAIGAVISNIVDVGAFWMNIKVYYHCKRRNFVTHESTLNARYQLKEVYTVTRALLPVYCIGSIVKIPVVTITWLFLFDVVSYACSELVCTLACCSSCGVTSLLFMRFHKVIRGRVARIFVKSESDRNGPVLVVPSKNADETTQAYFHIMRNMWE</sequence>
<protein>
    <recommendedName>
        <fullName evidence="4">G protein-coupled receptor</fullName>
    </recommendedName>
</protein>
<accession>A0AAV5TJC3</accession>
<evidence type="ECO:0000313" key="2">
    <source>
        <dbReference type="EMBL" id="GMS94343.1"/>
    </source>
</evidence>
<evidence type="ECO:0000256" key="1">
    <source>
        <dbReference type="SAM" id="Phobius"/>
    </source>
</evidence>
<evidence type="ECO:0008006" key="4">
    <source>
        <dbReference type="Google" id="ProtNLM"/>
    </source>
</evidence>
<keyword evidence="1" id="KW-0812">Transmembrane</keyword>
<feature type="transmembrane region" description="Helical" evidence="1">
    <location>
        <begin position="104"/>
        <end position="128"/>
    </location>
</feature>
<feature type="non-terminal residue" evidence="2">
    <location>
        <position position="178"/>
    </location>
</feature>
<dbReference type="InterPro" id="IPR052860">
    <property type="entry name" value="NRL-GPCR1"/>
</dbReference>
<reference evidence="2" key="1">
    <citation type="submission" date="2023-10" db="EMBL/GenBank/DDBJ databases">
        <title>Genome assembly of Pristionchus species.</title>
        <authorList>
            <person name="Yoshida K."/>
            <person name="Sommer R.J."/>
        </authorList>
    </citation>
    <scope>NUCLEOTIDE SEQUENCE</scope>
    <source>
        <strain evidence="2">RS0144</strain>
    </source>
</reference>
<evidence type="ECO:0000313" key="3">
    <source>
        <dbReference type="Proteomes" id="UP001432027"/>
    </source>
</evidence>
<keyword evidence="1" id="KW-0472">Membrane</keyword>
<dbReference type="PANTHER" id="PTHR47521:SF18">
    <property type="entry name" value="G PROTEIN-COUPLED RECEPTOR-RELATED"/>
    <property type="match status" value="1"/>
</dbReference>
<dbReference type="Proteomes" id="UP001432027">
    <property type="component" value="Unassembled WGS sequence"/>
</dbReference>